<evidence type="ECO:0000313" key="3">
    <source>
        <dbReference type="Proteomes" id="UP001066276"/>
    </source>
</evidence>
<protein>
    <submittedName>
        <fullName evidence="2">Uncharacterized protein</fullName>
    </submittedName>
</protein>
<evidence type="ECO:0000313" key="2">
    <source>
        <dbReference type="EMBL" id="KAJ1164273.1"/>
    </source>
</evidence>
<comment type="caution">
    <text evidence="2">The sequence shown here is derived from an EMBL/GenBank/DDBJ whole genome shotgun (WGS) entry which is preliminary data.</text>
</comment>
<gene>
    <name evidence="2" type="ORF">NDU88_004718</name>
</gene>
<proteinExistence type="predicted"/>
<keyword evidence="3" id="KW-1185">Reference proteome</keyword>
<name>A0AAV7SJK1_PLEWA</name>
<dbReference type="Proteomes" id="UP001066276">
    <property type="component" value="Chromosome 4_2"/>
</dbReference>
<organism evidence="2 3">
    <name type="scientific">Pleurodeles waltl</name>
    <name type="common">Iberian ribbed newt</name>
    <dbReference type="NCBI Taxonomy" id="8319"/>
    <lineage>
        <taxon>Eukaryota</taxon>
        <taxon>Metazoa</taxon>
        <taxon>Chordata</taxon>
        <taxon>Craniata</taxon>
        <taxon>Vertebrata</taxon>
        <taxon>Euteleostomi</taxon>
        <taxon>Amphibia</taxon>
        <taxon>Batrachia</taxon>
        <taxon>Caudata</taxon>
        <taxon>Salamandroidea</taxon>
        <taxon>Salamandridae</taxon>
        <taxon>Pleurodelinae</taxon>
        <taxon>Pleurodeles</taxon>
    </lineage>
</organism>
<dbReference type="AlphaFoldDB" id="A0AAV7SJK1"/>
<feature type="region of interest" description="Disordered" evidence="1">
    <location>
        <begin position="33"/>
        <end position="57"/>
    </location>
</feature>
<accession>A0AAV7SJK1</accession>
<reference evidence="2" key="1">
    <citation type="journal article" date="2022" name="bioRxiv">
        <title>Sequencing and chromosome-scale assembly of the giantPleurodeles waltlgenome.</title>
        <authorList>
            <person name="Brown T."/>
            <person name="Elewa A."/>
            <person name="Iarovenko S."/>
            <person name="Subramanian E."/>
            <person name="Araus A.J."/>
            <person name="Petzold A."/>
            <person name="Susuki M."/>
            <person name="Suzuki K.-i.T."/>
            <person name="Hayashi T."/>
            <person name="Toyoda A."/>
            <person name="Oliveira C."/>
            <person name="Osipova E."/>
            <person name="Leigh N.D."/>
            <person name="Simon A."/>
            <person name="Yun M.H."/>
        </authorList>
    </citation>
    <scope>NUCLEOTIDE SEQUENCE</scope>
    <source>
        <strain evidence="2">20211129_DDA</strain>
        <tissue evidence="2">Liver</tissue>
    </source>
</reference>
<evidence type="ECO:0000256" key="1">
    <source>
        <dbReference type="SAM" id="MobiDB-lite"/>
    </source>
</evidence>
<dbReference type="EMBL" id="JANPWB010000008">
    <property type="protein sequence ID" value="KAJ1164273.1"/>
    <property type="molecule type" value="Genomic_DNA"/>
</dbReference>
<sequence>MRRRGRPPGHGATAVVEESGAYLQCCLKEVWCGGPRPTNRPETPRRPDIGGLQSGRGRKEKVCRAIAGWAARAAARCRPGGASKRAQPLSNWWSIGLDGAQSDLRVDLLLVSVLVARS</sequence>